<feature type="non-terminal residue" evidence="2">
    <location>
        <position position="375"/>
    </location>
</feature>
<keyword evidence="1" id="KW-0472">Membrane</keyword>
<sequence>KSNLRRRLTGVFTAESPLPPAACLSDCVQSGTSRDAAVQTAVPSAMTSDPAHQTALGPCRWDFTVLDRALSTISLRVILCMTMYVTNKPNLKLELELEDRGRPEGTGERMDGVLEATITLFGCKVLCSLLCLPTFKRSMSSVGLCCSCLLFFTDLSITVFLAYLWCGGPRLASFQPSSDIIALRFGLFLGHTYGAVLLLTPPLVTVEVLTRFLWPREETVEVSVEGQAVEEKDACPGASALLTVVGGEPWEEGVTGVESGRGLKAVGFLGCLLLWGMCGTFAGSSWTQTLPAVRACLEGGSSLSTCLPCLITTSSPITEELAWALPTAALLLGLAPGVGLLTARLACTFVQAEEHVCAEQREDTPVFHPCAQKAP</sequence>
<comment type="caution">
    <text evidence="2">The sequence shown here is derived from an EMBL/GenBank/DDBJ whole genome shotgun (WGS) entry which is preliminary data.</text>
</comment>
<evidence type="ECO:0000313" key="2">
    <source>
        <dbReference type="EMBL" id="KAK1799636.1"/>
    </source>
</evidence>
<organism evidence="2 3">
    <name type="scientific">Electrophorus voltai</name>
    <dbReference type="NCBI Taxonomy" id="2609070"/>
    <lineage>
        <taxon>Eukaryota</taxon>
        <taxon>Metazoa</taxon>
        <taxon>Chordata</taxon>
        <taxon>Craniata</taxon>
        <taxon>Vertebrata</taxon>
        <taxon>Euteleostomi</taxon>
        <taxon>Actinopterygii</taxon>
        <taxon>Neopterygii</taxon>
        <taxon>Teleostei</taxon>
        <taxon>Ostariophysi</taxon>
        <taxon>Gymnotiformes</taxon>
        <taxon>Gymnotoidei</taxon>
        <taxon>Gymnotidae</taxon>
        <taxon>Electrophorus</taxon>
    </lineage>
</organism>
<dbReference type="Proteomes" id="UP001239994">
    <property type="component" value="Unassembled WGS sequence"/>
</dbReference>
<keyword evidence="1" id="KW-0812">Transmembrane</keyword>
<name>A0AAD9DZC5_9TELE</name>
<evidence type="ECO:0000313" key="3">
    <source>
        <dbReference type="Proteomes" id="UP001239994"/>
    </source>
</evidence>
<keyword evidence="3" id="KW-1185">Reference proteome</keyword>
<feature type="transmembrane region" description="Helical" evidence="1">
    <location>
        <begin position="265"/>
        <end position="286"/>
    </location>
</feature>
<gene>
    <name evidence="2" type="ORF">P4O66_006095</name>
</gene>
<feature type="transmembrane region" description="Helical" evidence="1">
    <location>
        <begin position="185"/>
        <end position="206"/>
    </location>
</feature>
<dbReference type="AlphaFoldDB" id="A0AAD9DZC5"/>
<accession>A0AAD9DZC5</accession>
<evidence type="ECO:0000256" key="1">
    <source>
        <dbReference type="SAM" id="Phobius"/>
    </source>
</evidence>
<protein>
    <submittedName>
        <fullName evidence="2">Uncharacterized protein</fullName>
    </submittedName>
</protein>
<keyword evidence="1" id="KW-1133">Transmembrane helix</keyword>
<reference evidence="2" key="1">
    <citation type="submission" date="2023-03" db="EMBL/GenBank/DDBJ databases">
        <title>Electrophorus voltai genome.</title>
        <authorList>
            <person name="Bian C."/>
        </authorList>
    </citation>
    <scope>NUCLEOTIDE SEQUENCE</scope>
    <source>
        <strain evidence="2">CB-2022</strain>
        <tissue evidence="2">Muscle</tissue>
    </source>
</reference>
<proteinExistence type="predicted"/>
<dbReference type="EMBL" id="JAROKS010000011">
    <property type="protein sequence ID" value="KAK1799636.1"/>
    <property type="molecule type" value="Genomic_DNA"/>
</dbReference>
<feature type="transmembrane region" description="Helical" evidence="1">
    <location>
        <begin position="142"/>
        <end position="165"/>
    </location>
</feature>